<dbReference type="EMBL" id="SJJY01000008">
    <property type="protein sequence ID" value="TCC19576.1"/>
    <property type="molecule type" value="Genomic_DNA"/>
</dbReference>
<gene>
    <name evidence="2" type="ORF">E0H58_32310</name>
</gene>
<feature type="region of interest" description="Disordered" evidence="1">
    <location>
        <begin position="1"/>
        <end position="60"/>
    </location>
</feature>
<keyword evidence="3" id="KW-1185">Reference proteome</keyword>
<organism evidence="2 3">
    <name type="scientific">Kribbella speibonae</name>
    <dbReference type="NCBI Taxonomy" id="1572660"/>
    <lineage>
        <taxon>Bacteria</taxon>
        <taxon>Bacillati</taxon>
        <taxon>Actinomycetota</taxon>
        <taxon>Actinomycetes</taxon>
        <taxon>Propionibacteriales</taxon>
        <taxon>Kribbellaceae</taxon>
        <taxon>Kribbella</taxon>
    </lineage>
</organism>
<evidence type="ECO:0000313" key="2">
    <source>
        <dbReference type="EMBL" id="TCC19576.1"/>
    </source>
</evidence>
<name>A0ABY1ZXF2_9ACTN</name>
<evidence type="ECO:0000313" key="3">
    <source>
        <dbReference type="Proteomes" id="UP000292385"/>
    </source>
</evidence>
<accession>A0ABY1ZXF2</accession>
<sequence length="60" mass="6541">MHRTWYEPDAADRAAADPRRRGTPEDLAGRAPPGARPGTAGPPDAEDGPRRASALIYSWW</sequence>
<feature type="compositionally biased region" description="Low complexity" evidence="1">
    <location>
        <begin position="29"/>
        <end position="43"/>
    </location>
</feature>
<proteinExistence type="predicted"/>
<reference evidence="2 3" key="1">
    <citation type="submission" date="2019-02" db="EMBL/GenBank/DDBJ databases">
        <title>Kribbella capetownensis sp. nov. and Kribbella speibonae sp. nov., isolated from soil.</title>
        <authorList>
            <person name="Curtis S.M."/>
            <person name="Norton I."/>
            <person name="Everest G.J."/>
            <person name="Meyers P.R."/>
        </authorList>
    </citation>
    <scope>NUCLEOTIDE SEQUENCE [LARGE SCALE GENOMIC DNA]</scope>
    <source>
        <strain evidence="2 3">SK5</strain>
    </source>
</reference>
<feature type="compositionally biased region" description="Basic and acidic residues" evidence="1">
    <location>
        <begin position="1"/>
        <end position="28"/>
    </location>
</feature>
<evidence type="ECO:0000256" key="1">
    <source>
        <dbReference type="SAM" id="MobiDB-lite"/>
    </source>
</evidence>
<comment type="caution">
    <text evidence="2">The sequence shown here is derived from an EMBL/GenBank/DDBJ whole genome shotgun (WGS) entry which is preliminary data.</text>
</comment>
<protein>
    <submittedName>
        <fullName evidence="2">Uncharacterized protein</fullName>
    </submittedName>
</protein>
<dbReference type="Proteomes" id="UP000292385">
    <property type="component" value="Unassembled WGS sequence"/>
</dbReference>